<feature type="region of interest" description="Disordered" evidence="6">
    <location>
        <begin position="1"/>
        <end position="24"/>
    </location>
</feature>
<name>A0A9W8EAA3_9FUNG</name>
<dbReference type="EMBL" id="JANBPY010000015">
    <property type="protein sequence ID" value="KAJ1969894.1"/>
    <property type="molecule type" value="Genomic_DNA"/>
</dbReference>
<keyword evidence="5" id="KW-0968">Cytoplasmic vesicle</keyword>
<evidence type="ECO:0000256" key="3">
    <source>
        <dbReference type="ARBA" id="ARBA00022989"/>
    </source>
</evidence>
<dbReference type="AlphaFoldDB" id="A0A9W8EAA3"/>
<feature type="compositionally biased region" description="Polar residues" evidence="6">
    <location>
        <begin position="15"/>
        <end position="24"/>
    </location>
</feature>
<evidence type="ECO:0000313" key="9">
    <source>
        <dbReference type="Proteomes" id="UP001150925"/>
    </source>
</evidence>
<dbReference type="OrthoDB" id="160405at2759"/>
<evidence type="ECO:0000256" key="6">
    <source>
        <dbReference type="SAM" id="MobiDB-lite"/>
    </source>
</evidence>
<keyword evidence="4 7" id="KW-0472">Membrane</keyword>
<evidence type="ECO:0000256" key="2">
    <source>
        <dbReference type="ARBA" id="ARBA00022824"/>
    </source>
</evidence>
<proteinExistence type="predicted"/>
<keyword evidence="1 7" id="KW-0812">Transmembrane</keyword>
<feature type="compositionally biased region" description="Low complexity" evidence="6">
    <location>
        <begin position="1"/>
        <end position="13"/>
    </location>
</feature>
<evidence type="ECO:0000256" key="7">
    <source>
        <dbReference type="SAM" id="Phobius"/>
    </source>
</evidence>
<dbReference type="GO" id="GO:0070072">
    <property type="term" value="P:vacuolar proton-transporting V-type ATPase complex assembly"/>
    <property type="evidence" value="ECO:0007669"/>
    <property type="project" value="InterPro"/>
</dbReference>
<feature type="transmembrane region" description="Helical" evidence="7">
    <location>
        <begin position="27"/>
        <end position="48"/>
    </location>
</feature>
<accession>A0A9W8EAA3</accession>
<reference evidence="8" key="1">
    <citation type="submission" date="2022-07" db="EMBL/GenBank/DDBJ databases">
        <title>Phylogenomic reconstructions and comparative analyses of Kickxellomycotina fungi.</title>
        <authorList>
            <person name="Reynolds N.K."/>
            <person name="Stajich J.E."/>
            <person name="Barry K."/>
            <person name="Grigoriev I.V."/>
            <person name="Crous P."/>
            <person name="Smith M.E."/>
        </authorList>
    </citation>
    <scope>NUCLEOTIDE SEQUENCE</scope>
    <source>
        <strain evidence="8">RSA 1196</strain>
    </source>
</reference>
<comment type="caution">
    <text evidence="8">The sequence shown here is derived from an EMBL/GenBank/DDBJ whole genome shotgun (WGS) entry which is preliminary data.</text>
</comment>
<gene>
    <name evidence="8" type="primary">VMA21</name>
    <name evidence="8" type="ORF">IWQ62_000327</name>
</gene>
<evidence type="ECO:0000256" key="4">
    <source>
        <dbReference type="ARBA" id="ARBA00023136"/>
    </source>
</evidence>
<dbReference type="GO" id="GO:0031410">
    <property type="term" value="C:cytoplasmic vesicle"/>
    <property type="evidence" value="ECO:0007669"/>
    <property type="project" value="UniProtKB-KW"/>
</dbReference>
<keyword evidence="3 7" id="KW-1133">Transmembrane helix</keyword>
<evidence type="ECO:0000256" key="5">
    <source>
        <dbReference type="ARBA" id="ARBA00023329"/>
    </source>
</evidence>
<sequence>MSSSSSKTPPKSTAVAPSSQPQVSGSVWTKLLLTTVAMVFGPVGSYFLSRDYLFSGDTFYSALVAIAVANAILISFVVVAALEDTGPAEVEKKSKASTKKDK</sequence>
<evidence type="ECO:0000256" key="1">
    <source>
        <dbReference type="ARBA" id="ARBA00022692"/>
    </source>
</evidence>
<keyword evidence="9" id="KW-1185">Reference proteome</keyword>
<organism evidence="8 9">
    <name type="scientific">Dispira parvispora</name>
    <dbReference type="NCBI Taxonomy" id="1520584"/>
    <lineage>
        <taxon>Eukaryota</taxon>
        <taxon>Fungi</taxon>
        <taxon>Fungi incertae sedis</taxon>
        <taxon>Zoopagomycota</taxon>
        <taxon>Kickxellomycotina</taxon>
        <taxon>Dimargaritomycetes</taxon>
        <taxon>Dimargaritales</taxon>
        <taxon>Dimargaritaceae</taxon>
        <taxon>Dispira</taxon>
    </lineage>
</organism>
<protein>
    <submittedName>
        <fullName evidence="8">Vacuolar ATPase assembly integral membrane protein vma21</fullName>
    </submittedName>
</protein>
<evidence type="ECO:0000313" key="8">
    <source>
        <dbReference type="EMBL" id="KAJ1969894.1"/>
    </source>
</evidence>
<dbReference type="Pfam" id="PF09446">
    <property type="entry name" value="VMA21"/>
    <property type="match status" value="1"/>
</dbReference>
<keyword evidence="2" id="KW-0256">Endoplasmic reticulum</keyword>
<feature type="transmembrane region" description="Helical" evidence="7">
    <location>
        <begin position="60"/>
        <end position="82"/>
    </location>
</feature>
<dbReference type="Proteomes" id="UP001150925">
    <property type="component" value="Unassembled WGS sequence"/>
</dbReference>
<dbReference type="InterPro" id="IPR019013">
    <property type="entry name" value="Vma21"/>
</dbReference>